<evidence type="ECO:0000313" key="2">
    <source>
        <dbReference type="Proteomes" id="UP000320055"/>
    </source>
</evidence>
<proteinExistence type="predicted"/>
<protein>
    <submittedName>
        <fullName evidence="1">Uncharacterized protein</fullName>
    </submittedName>
</protein>
<evidence type="ECO:0000313" key="1">
    <source>
        <dbReference type="EMBL" id="VEP11270.1"/>
    </source>
</evidence>
<name>A0A563VIM1_9CYAN</name>
<reference evidence="1 2" key="1">
    <citation type="submission" date="2019-01" db="EMBL/GenBank/DDBJ databases">
        <authorList>
            <person name="Brito A."/>
        </authorList>
    </citation>
    <scope>NUCLEOTIDE SEQUENCE [LARGE SCALE GENOMIC DNA]</scope>
    <source>
        <strain evidence="1">1</strain>
    </source>
</reference>
<gene>
    <name evidence="1" type="ORF">H1P_10055</name>
</gene>
<dbReference type="Proteomes" id="UP000320055">
    <property type="component" value="Unassembled WGS sequence"/>
</dbReference>
<accession>A0A563VIM1</accession>
<sequence>MPTNFLQGKSLRKAKKLKTLTRLESKERRTITHINETQELKSLLINQQGFSNI</sequence>
<organism evidence="1 2">
    <name type="scientific">Hyella patelloides LEGE 07179</name>
    <dbReference type="NCBI Taxonomy" id="945734"/>
    <lineage>
        <taxon>Bacteria</taxon>
        <taxon>Bacillati</taxon>
        <taxon>Cyanobacteriota</taxon>
        <taxon>Cyanophyceae</taxon>
        <taxon>Pleurocapsales</taxon>
        <taxon>Hyellaceae</taxon>
        <taxon>Hyella</taxon>
    </lineage>
</organism>
<keyword evidence="2" id="KW-1185">Reference proteome</keyword>
<dbReference type="EMBL" id="CAACVJ010000001">
    <property type="protein sequence ID" value="VEP11270.1"/>
    <property type="molecule type" value="Genomic_DNA"/>
</dbReference>
<dbReference type="AlphaFoldDB" id="A0A563VIM1"/>